<organism evidence="2 3">
    <name type="scientific">Polypterus senegalus</name>
    <name type="common">Senegal bichir</name>
    <dbReference type="NCBI Taxonomy" id="55291"/>
    <lineage>
        <taxon>Eukaryota</taxon>
        <taxon>Metazoa</taxon>
        <taxon>Chordata</taxon>
        <taxon>Craniata</taxon>
        <taxon>Vertebrata</taxon>
        <taxon>Euteleostomi</taxon>
        <taxon>Actinopterygii</taxon>
        <taxon>Polypteriformes</taxon>
        <taxon>Polypteridae</taxon>
        <taxon>Polypterus</taxon>
    </lineage>
</organism>
<feature type="domain" description="PiggyBac transposable element-derived protein" evidence="1">
    <location>
        <begin position="19"/>
        <end position="333"/>
    </location>
</feature>
<accession>A0ABS2Z2Y5</accession>
<gene>
    <name evidence="2" type="primary">Pgbd4_0</name>
    <name evidence="2" type="ORF">GTO92_0013391</name>
</gene>
<evidence type="ECO:0000313" key="2">
    <source>
        <dbReference type="EMBL" id="MBN3292581.1"/>
    </source>
</evidence>
<feature type="non-terminal residue" evidence="2">
    <location>
        <position position="1"/>
    </location>
</feature>
<sequence>MLLTIRDCTVHEGRRTDPSWSLSLYELMAFISILFTRAATTTFGAVVDAWSELFVIPAIKDTMPRDRYQTIMGHLRFDNKDTRAERVKNDRFAAISDIWQRFVQNCISSYNPGQHITVDEQLFPTKVRCPFLQYITNKPDKFGIRFCIAADLETKYMCNATPYLGKDPSHPTGERLSEDVVMNLMEPFLDKGRTVTTGNFFTSLSLANRLLQRNTTLLGAINKVHRELPPPAKDTSGLEEFSTLVFRTDSTLLTVYVPKKKKSVCILSTMHQNVEIGDDRKKNPNTVIDYNNMKCAVDIMDQKVRAYSVRAGTRRWPVAVFYNMLDLAVMNAHILYKACTGSTEKRRVFLARLAEELRCYYLQEKALEKVKKVQLKLQAPRPPSPPGKKTQCQVLLRCHRNRSTNRCVQCNRYTCRKCRKEDPWVCGNC</sequence>
<dbReference type="InterPro" id="IPR029526">
    <property type="entry name" value="PGBD"/>
</dbReference>
<evidence type="ECO:0000259" key="1">
    <source>
        <dbReference type="Pfam" id="PF13843"/>
    </source>
</evidence>
<reference evidence="2" key="1">
    <citation type="journal article" date="2021" name="Cell">
        <title>Tracing the genetic footprints of vertebrate landing in non-teleost ray-finned fishes.</title>
        <authorList>
            <person name="Bi X."/>
            <person name="Wang K."/>
            <person name="Yang L."/>
            <person name="Pan H."/>
            <person name="Jiang H."/>
            <person name="Wei Q."/>
            <person name="Fang M."/>
            <person name="Yu H."/>
            <person name="Zhu C."/>
            <person name="Cai Y."/>
            <person name="He Y."/>
            <person name="Gan X."/>
            <person name="Zeng H."/>
            <person name="Yu D."/>
            <person name="Zhu Y."/>
            <person name="Jiang H."/>
            <person name="Qiu Q."/>
            <person name="Yang H."/>
            <person name="Zhang Y.E."/>
            <person name="Wang W."/>
            <person name="Zhu M."/>
            <person name="He S."/>
            <person name="Zhang G."/>
        </authorList>
    </citation>
    <scope>NUCLEOTIDE SEQUENCE</scope>
    <source>
        <strain evidence="2">Bchr_001</strain>
    </source>
</reference>
<name>A0ABS2Z2Y5_POLSE</name>
<comment type="caution">
    <text evidence="2">The sequence shown here is derived from an EMBL/GenBank/DDBJ whole genome shotgun (WGS) entry which is preliminary data.</text>
</comment>
<dbReference type="PANTHER" id="PTHR46599:SF6">
    <property type="entry name" value="DUAL SPECIFICITY PHOSPHATASE 26"/>
    <property type="match status" value="1"/>
</dbReference>
<evidence type="ECO:0000313" key="3">
    <source>
        <dbReference type="Proteomes" id="UP001166052"/>
    </source>
</evidence>
<keyword evidence="3" id="KW-1185">Reference proteome</keyword>
<dbReference type="PANTHER" id="PTHR46599">
    <property type="entry name" value="PIGGYBAC TRANSPOSABLE ELEMENT-DERIVED PROTEIN 4"/>
    <property type="match status" value="1"/>
</dbReference>
<protein>
    <submittedName>
        <fullName evidence="2">PGBD4 protein</fullName>
    </submittedName>
</protein>
<dbReference type="Proteomes" id="UP001166052">
    <property type="component" value="Unassembled WGS sequence"/>
</dbReference>
<dbReference type="Pfam" id="PF13843">
    <property type="entry name" value="DDE_Tnp_1_7"/>
    <property type="match status" value="1"/>
</dbReference>
<proteinExistence type="predicted"/>
<feature type="non-terminal residue" evidence="2">
    <location>
        <position position="429"/>
    </location>
</feature>
<dbReference type="EMBL" id="JAAWVN010017223">
    <property type="protein sequence ID" value="MBN3292581.1"/>
    <property type="molecule type" value="Genomic_DNA"/>
</dbReference>